<dbReference type="Gene3D" id="3.40.50.720">
    <property type="entry name" value="NAD(P)-binding Rossmann-like Domain"/>
    <property type="match status" value="1"/>
</dbReference>
<comment type="caution">
    <text evidence="2">The sequence shown here is derived from an EMBL/GenBank/DDBJ whole genome shotgun (WGS) entry which is preliminary data.</text>
</comment>
<name>A0A4U1L5C1_9SPHN</name>
<dbReference type="Pfam" id="PF01370">
    <property type="entry name" value="Epimerase"/>
    <property type="match status" value="1"/>
</dbReference>
<evidence type="ECO:0000313" key="3">
    <source>
        <dbReference type="Proteomes" id="UP000309138"/>
    </source>
</evidence>
<dbReference type="PANTHER" id="PTHR43245">
    <property type="entry name" value="BIFUNCTIONAL POLYMYXIN RESISTANCE PROTEIN ARNA"/>
    <property type="match status" value="1"/>
</dbReference>
<dbReference type="SUPFAM" id="SSF51735">
    <property type="entry name" value="NAD(P)-binding Rossmann-fold domains"/>
    <property type="match status" value="1"/>
</dbReference>
<dbReference type="InterPro" id="IPR050177">
    <property type="entry name" value="Lipid_A_modif_metabolic_enz"/>
</dbReference>
<reference evidence="2 3" key="1">
    <citation type="submission" date="2019-04" db="EMBL/GenBank/DDBJ databases">
        <authorList>
            <person name="Yang Y."/>
            <person name="Wei D."/>
        </authorList>
    </citation>
    <scope>NUCLEOTIDE SEQUENCE [LARGE SCALE GENOMIC DNA]</scope>
    <source>
        <strain evidence="2 3">L-1-4w-11</strain>
    </source>
</reference>
<dbReference type="AlphaFoldDB" id="A0A4U1L5C1"/>
<evidence type="ECO:0000259" key="1">
    <source>
        <dbReference type="Pfam" id="PF01370"/>
    </source>
</evidence>
<dbReference type="CDD" id="cd08946">
    <property type="entry name" value="SDR_e"/>
    <property type="match status" value="1"/>
</dbReference>
<organism evidence="2 3">
    <name type="scientific">Sphingomonas baiyangensis</name>
    <dbReference type="NCBI Taxonomy" id="2572576"/>
    <lineage>
        <taxon>Bacteria</taxon>
        <taxon>Pseudomonadati</taxon>
        <taxon>Pseudomonadota</taxon>
        <taxon>Alphaproteobacteria</taxon>
        <taxon>Sphingomonadales</taxon>
        <taxon>Sphingomonadaceae</taxon>
        <taxon>Sphingomonas</taxon>
    </lineage>
</organism>
<keyword evidence="3" id="KW-1185">Reference proteome</keyword>
<dbReference type="Proteomes" id="UP000309138">
    <property type="component" value="Unassembled WGS sequence"/>
</dbReference>
<dbReference type="PANTHER" id="PTHR43245:SF13">
    <property type="entry name" value="UDP-D-APIOSE_UDP-D-XYLOSE SYNTHASE 2"/>
    <property type="match status" value="1"/>
</dbReference>
<gene>
    <name evidence="2" type="ORF">FBR43_04815</name>
</gene>
<dbReference type="OrthoDB" id="9801785at2"/>
<evidence type="ECO:0000313" key="2">
    <source>
        <dbReference type="EMBL" id="TKD52109.1"/>
    </source>
</evidence>
<dbReference type="InterPro" id="IPR036291">
    <property type="entry name" value="NAD(P)-bd_dom_sf"/>
</dbReference>
<dbReference type="EMBL" id="SWKR01000002">
    <property type="protein sequence ID" value="TKD52109.1"/>
    <property type="molecule type" value="Genomic_DNA"/>
</dbReference>
<feature type="domain" description="NAD-dependent epimerase/dehydratase" evidence="1">
    <location>
        <begin position="2"/>
        <end position="207"/>
    </location>
</feature>
<dbReference type="InterPro" id="IPR001509">
    <property type="entry name" value="Epimerase_deHydtase"/>
</dbReference>
<proteinExistence type="predicted"/>
<accession>A0A4U1L5C1</accession>
<protein>
    <submittedName>
        <fullName evidence="2">SDR family oxidoreductase</fullName>
    </submittedName>
</protein>
<sequence length="290" mass="30083">MAVTGTDGFVGSALVRLAGPLVYAQHRGPDAGGFDLAEQRRIETLFDGADVVVHLAGPSAVGKSFAAPAEFARVHAAGTASVLAAAERIGVRRFVHVSSAEVYGRVVPVPVVETAPIAPVSPYGAAKWAGEVLVASAAQRGAFDAVTILRPFSIYGPGLRSEGLVGRLVRQAAARVPMRVFSTAPVRDYVHVDDVVHALMLASARTSGGLLTLNIAAGRPVTVPDLAVLCAEIGGGPSELCEIGSADRPSALDILWLVADISFAERAIEWRPTIALRDGLRSCMADGTCA</sequence>